<feature type="region of interest" description="Disordered" evidence="1">
    <location>
        <begin position="252"/>
        <end position="271"/>
    </location>
</feature>
<dbReference type="Gene3D" id="3.50.14.10">
    <property type="entry name" value="Replication terminator Tus, domain 1 superfamily/Replication terminator Tus"/>
    <property type="match status" value="1"/>
</dbReference>
<proteinExistence type="predicted"/>
<evidence type="ECO:0000313" key="3">
    <source>
        <dbReference type="Proteomes" id="UP001164935"/>
    </source>
</evidence>
<dbReference type="GO" id="GO:0003677">
    <property type="term" value="F:DNA binding"/>
    <property type="evidence" value="ECO:0007669"/>
    <property type="project" value="InterPro"/>
</dbReference>
<feature type="compositionally biased region" description="Low complexity" evidence="1">
    <location>
        <begin position="255"/>
        <end position="265"/>
    </location>
</feature>
<dbReference type="KEGG" id="hqn:M0220_16030"/>
<accession>A0AA46YR90</accession>
<reference evidence="2" key="1">
    <citation type="submission" date="2022-05" db="EMBL/GenBank/DDBJ databases">
        <title>Complete sequence of a novel PHA-producing Halomonas strain.</title>
        <authorList>
            <person name="Zheng Z."/>
        </authorList>
    </citation>
    <scope>NUCLEOTIDE SEQUENCE</scope>
    <source>
        <strain evidence="2">ZZQ-149</strain>
    </source>
</reference>
<dbReference type="AlphaFoldDB" id="A0AA46YR90"/>
<gene>
    <name evidence="2" type="ORF">M0220_16030</name>
</gene>
<sequence length="290" mass="33199">MTDAPLSLYHLLHELDTHFDQLVATIEQAAALYEAHQPPTWRFQHASSNSFWLREALLDMWHQQGQDGRETRNYIAVIAADTALIDACHHINHAKARISDLLAHIKQAHPNALNDAKSRLPHRHPHINDVLRKSGFARLHLKQCWRQLPIAPAPVSRVRLAWYSSGRSIKRISVQEAEQKLLQLDSDAPHIRIQLRKLANLPSAEILAQVQPQAPLMRANLFFVEPLDDGHTRRALNIAMPLIVPANEGRLPHLKAPAETPPTTRTRAKRRDEKLEENVYLPSLRVFRYR</sequence>
<name>A0AA46YR90_9GAMM</name>
<dbReference type="Proteomes" id="UP001164935">
    <property type="component" value="Chromosome"/>
</dbReference>
<dbReference type="InterPro" id="IPR036381">
    <property type="entry name" value="Tus_dom1"/>
</dbReference>
<dbReference type="GO" id="GO:0006274">
    <property type="term" value="P:DNA replication termination"/>
    <property type="evidence" value="ECO:0007669"/>
    <property type="project" value="InterPro"/>
</dbReference>
<organism evidence="2 3">
    <name type="scientific">Halomonas qinghailakensis</name>
    <dbReference type="NCBI Taxonomy" id="2937790"/>
    <lineage>
        <taxon>Bacteria</taxon>
        <taxon>Pseudomonadati</taxon>
        <taxon>Pseudomonadota</taxon>
        <taxon>Gammaproteobacteria</taxon>
        <taxon>Oceanospirillales</taxon>
        <taxon>Halomonadaceae</taxon>
        <taxon>Halomonas</taxon>
    </lineage>
</organism>
<dbReference type="RefSeq" id="WP_030072832.1">
    <property type="nucleotide sequence ID" value="NZ_CP096973.1"/>
</dbReference>
<keyword evidence="3" id="KW-1185">Reference proteome</keyword>
<evidence type="ECO:0000256" key="1">
    <source>
        <dbReference type="SAM" id="MobiDB-lite"/>
    </source>
</evidence>
<dbReference type="GO" id="GO:0005737">
    <property type="term" value="C:cytoplasm"/>
    <property type="evidence" value="ECO:0007669"/>
    <property type="project" value="InterPro"/>
</dbReference>
<protein>
    <submittedName>
        <fullName evidence="2">DNA replication terminus site-binding protein</fullName>
    </submittedName>
</protein>
<dbReference type="EMBL" id="CP096973">
    <property type="protein sequence ID" value="UYO74362.1"/>
    <property type="molecule type" value="Genomic_DNA"/>
</dbReference>
<evidence type="ECO:0000313" key="2">
    <source>
        <dbReference type="EMBL" id="UYO74362.1"/>
    </source>
</evidence>